<feature type="region of interest" description="Disordered" evidence="1">
    <location>
        <begin position="30"/>
        <end position="127"/>
    </location>
</feature>
<accession>A0ABV0XH55</accession>
<reference evidence="2 3" key="1">
    <citation type="submission" date="2021-06" db="EMBL/GenBank/DDBJ databases">
        <authorList>
            <person name="Palmer J.M."/>
        </authorList>
    </citation>
    <scope>NUCLEOTIDE SEQUENCE [LARGE SCALE GENOMIC DNA]</scope>
    <source>
        <strain evidence="2 3">AS_MEX2019</strain>
        <tissue evidence="2">Muscle</tissue>
    </source>
</reference>
<proteinExistence type="predicted"/>
<feature type="compositionally biased region" description="Basic and acidic residues" evidence="1">
    <location>
        <begin position="112"/>
        <end position="127"/>
    </location>
</feature>
<evidence type="ECO:0000313" key="3">
    <source>
        <dbReference type="Proteomes" id="UP001469553"/>
    </source>
</evidence>
<protein>
    <submittedName>
        <fullName evidence="2">Uncharacterized protein</fullName>
    </submittedName>
</protein>
<sequence length="127" mass="14052">MCITFSTFFTEEALNKFIKHYTNAIRLFNSGSKEPQTCPPEREADTEEIEATDIQRPPRAWEPQQNYNQDYPIGGAYGGAGGPYETQVSMAHHPPAEAGQRQGAQAQAPPSNHRECPGHPATDSKNH</sequence>
<dbReference type="Proteomes" id="UP001469553">
    <property type="component" value="Unassembled WGS sequence"/>
</dbReference>
<gene>
    <name evidence="2" type="ORF">AMECASPLE_023652</name>
</gene>
<name>A0ABV0XH55_9TELE</name>
<evidence type="ECO:0000313" key="2">
    <source>
        <dbReference type="EMBL" id="MEQ2280799.1"/>
    </source>
</evidence>
<comment type="caution">
    <text evidence="2">The sequence shown here is derived from an EMBL/GenBank/DDBJ whole genome shotgun (WGS) entry which is preliminary data.</text>
</comment>
<dbReference type="EMBL" id="JAHRIP010002196">
    <property type="protein sequence ID" value="MEQ2280799.1"/>
    <property type="molecule type" value="Genomic_DNA"/>
</dbReference>
<organism evidence="2 3">
    <name type="scientific">Ameca splendens</name>
    <dbReference type="NCBI Taxonomy" id="208324"/>
    <lineage>
        <taxon>Eukaryota</taxon>
        <taxon>Metazoa</taxon>
        <taxon>Chordata</taxon>
        <taxon>Craniata</taxon>
        <taxon>Vertebrata</taxon>
        <taxon>Euteleostomi</taxon>
        <taxon>Actinopterygii</taxon>
        <taxon>Neopterygii</taxon>
        <taxon>Teleostei</taxon>
        <taxon>Neoteleostei</taxon>
        <taxon>Acanthomorphata</taxon>
        <taxon>Ovalentaria</taxon>
        <taxon>Atherinomorphae</taxon>
        <taxon>Cyprinodontiformes</taxon>
        <taxon>Goodeidae</taxon>
        <taxon>Ameca</taxon>
    </lineage>
</organism>
<feature type="compositionally biased region" description="Low complexity" evidence="1">
    <location>
        <begin position="96"/>
        <end position="110"/>
    </location>
</feature>
<keyword evidence="3" id="KW-1185">Reference proteome</keyword>
<evidence type="ECO:0000256" key="1">
    <source>
        <dbReference type="SAM" id="MobiDB-lite"/>
    </source>
</evidence>